<dbReference type="RefSeq" id="WP_046371224.1">
    <property type="nucleotide sequence ID" value="NZ_BBWV01000004.1"/>
</dbReference>
<comment type="subcellular location">
    <subcellularLocation>
        <location evidence="1">Membrane</location>
        <topology evidence="1">Multi-pass membrane protein</topology>
    </subcellularLocation>
</comment>
<evidence type="ECO:0000256" key="2">
    <source>
        <dbReference type="ARBA" id="ARBA00007375"/>
    </source>
</evidence>
<dbReference type="EMBL" id="BBWV01000004">
    <property type="protein sequence ID" value="GAO45283.1"/>
    <property type="molecule type" value="Genomic_DNA"/>
</dbReference>
<reference evidence="7 8" key="1">
    <citation type="submission" date="2015-04" db="EMBL/GenBank/DDBJ databases">
        <title>Whole genome shotgun sequence of Flavihumibacter petaseus NBRC 106054.</title>
        <authorList>
            <person name="Miyazawa S."/>
            <person name="Hosoyama A."/>
            <person name="Hashimoto M."/>
            <person name="Noguchi M."/>
            <person name="Tsuchikane K."/>
            <person name="Ohji S."/>
            <person name="Yamazoe A."/>
            <person name="Ichikawa N."/>
            <person name="Kimura A."/>
            <person name="Fujita N."/>
        </authorList>
    </citation>
    <scope>NUCLEOTIDE SEQUENCE [LARGE SCALE GENOMIC DNA]</scope>
    <source>
        <strain evidence="7 8">NBRC 106054</strain>
    </source>
</reference>
<evidence type="ECO:0000313" key="7">
    <source>
        <dbReference type="EMBL" id="GAO45283.1"/>
    </source>
</evidence>
<dbReference type="Pfam" id="PF07947">
    <property type="entry name" value="YhhN"/>
    <property type="match status" value="1"/>
</dbReference>
<evidence type="ECO:0000256" key="4">
    <source>
        <dbReference type="ARBA" id="ARBA00022989"/>
    </source>
</evidence>
<evidence type="ECO:0008006" key="9">
    <source>
        <dbReference type="Google" id="ProtNLM"/>
    </source>
</evidence>
<dbReference type="OrthoDB" id="5651790at2"/>
<dbReference type="PANTHER" id="PTHR31885:SF6">
    <property type="entry name" value="GH04784P"/>
    <property type="match status" value="1"/>
</dbReference>
<dbReference type="STRING" id="1220578.FPE01S_04_05270"/>
<keyword evidence="5 6" id="KW-0472">Membrane</keyword>
<feature type="transmembrane region" description="Helical" evidence="6">
    <location>
        <begin position="182"/>
        <end position="199"/>
    </location>
</feature>
<dbReference type="GO" id="GO:0016787">
    <property type="term" value="F:hydrolase activity"/>
    <property type="evidence" value="ECO:0007669"/>
    <property type="project" value="TreeGrafter"/>
</dbReference>
<keyword evidence="8" id="KW-1185">Reference proteome</keyword>
<dbReference type="PANTHER" id="PTHR31885">
    <property type="entry name" value="GH04784P"/>
    <property type="match status" value="1"/>
</dbReference>
<name>A0A0E9N651_9BACT</name>
<dbReference type="InterPro" id="IPR012506">
    <property type="entry name" value="TMEM86B-like"/>
</dbReference>
<dbReference type="AlphaFoldDB" id="A0A0E9N651"/>
<feature type="transmembrane region" description="Helical" evidence="6">
    <location>
        <begin position="70"/>
        <end position="90"/>
    </location>
</feature>
<feature type="transmembrane region" description="Helical" evidence="6">
    <location>
        <begin position="133"/>
        <end position="162"/>
    </location>
</feature>
<keyword evidence="4 6" id="KW-1133">Transmembrane helix</keyword>
<evidence type="ECO:0000313" key="8">
    <source>
        <dbReference type="Proteomes" id="UP000033121"/>
    </source>
</evidence>
<evidence type="ECO:0000256" key="5">
    <source>
        <dbReference type="ARBA" id="ARBA00023136"/>
    </source>
</evidence>
<feature type="transmembrane region" description="Helical" evidence="6">
    <location>
        <begin position="6"/>
        <end position="28"/>
    </location>
</feature>
<gene>
    <name evidence="7" type="ORF">FPE01S_04_05270</name>
</gene>
<feature type="transmembrane region" description="Helical" evidence="6">
    <location>
        <begin position="102"/>
        <end position="121"/>
    </location>
</feature>
<dbReference type="Proteomes" id="UP000033121">
    <property type="component" value="Unassembled WGS sequence"/>
</dbReference>
<feature type="transmembrane region" description="Helical" evidence="6">
    <location>
        <begin position="35"/>
        <end position="58"/>
    </location>
</feature>
<proteinExistence type="inferred from homology"/>
<dbReference type="GO" id="GO:0016020">
    <property type="term" value="C:membrane"/>
    <property type="evidence" value="ECO:0007669"/>
    <property type="project" value="UniProtKB-SubCell"/>
</dbReference>
<evidence type="ECO:0000256" key="3">
    <source>
        <dbReference type="ARBA" id="ARBA00022692"/>
    </source>
</evidence>
<protein>
    <recommendedName>
        <fullName evidence="9">Lysoplasmalogenase</fullName>
    </recommendedName>
</protein>
<organism evidence="7 8">
    <name type="scientific">Flavihumibacter petaseus NBRC 106054</name>
    <dbReference type="NCBI Taxonomy" id="1220578"/>
    <lineage>
        <taxon>Bacteria</taxon>
        <taxon>Pseudomonadati</taxon>
        <taxon>Bacteroidota</taxon>
        <taxon>Chitinophagia</taxon>
        <taxon>Chitinophagales</taxon>
        <taxon>Chitinophagaceae</taxon>
        <taxon>Flavihumibacter</taxon>
    </lineage>
</organism>
<keyword evidence="3 6" id="KW-0812">Transmembrane</keyword>
<accession>A0A0E9N651</accession>
<sequence length="209" mass="23708">MRFKGWLPGYLTVALLQLIALAAGWEWLRFVSKPLLMLILLFAPTNGWIRTALVFSWLGDIFLLNEGEHYFMAGLASFLAAHVFYIIAFWRKRRDSQPRKPWNLYVVAGTGVYAAVFFLWLQPHLPGGLRLPVLLYTLVIAAMFIFSFFTNYFCIAGAALFLVSDSLLATNSFYQQFTGGSFLVMLTYISAQLLIVLGSPEQTIKDEKN</sequence>
<evidence type="ECO:0000256" key="6">
    <source>
        <dbReference type="SAM" id="Phobius"/>
    </source>
</evidence>
<evidence type="ECO:0000256" key="1">
    <source>
        <dbReference type="ARBA" id="ARBA00004141"/>
    </source>
</evidence>
<comment type="caution">
    <text evidence="7">The sequence shown here is derived from an EMBL/GenBank/DDBJ whole genome shotgun (WGS) entry which is preliminary data.</text>
</comment>
<comment type="similarity">
    <text evidence="2">Belongs to the TMEM86 family.</text>
</comment>